<dbReference type="AlphaFoldDB" id="A0AA40FGL4"/>
<sequence length="145" mass="16601">MYWVIGCDRKLPRNDISKKIAETVATQRSGQFSDTRSLRVVAKELPSLKELVAESGSGSLLPRKDAKPERTQSREIGEVLFRWKEANVPRASDEHRLDWYSPRFVSRITNENEGKSVAAYPRFIIVSPCFQFSAALFQRQRAKIT</sequence>
<keyword evidence="2" id="KW-1185">Reference proteome</keyword>
<organism evidence="1 2">
    <name type="scientific">Melipona bicolor</name>
    <dbReference type="NCBI Taxonomy" id="60889"/>
    <lineage>
        <taxon>Eukaryota</taxon>
        <taxon>Metazoa</taxon>
        <taxon>Ecdysozoa</taxon>
        <taxon>Arthropoda</taxon>
        <taxon>Hexapoda</taxon>
        <taxon>Insecta</taxon>
        <taxon>Pterygota</taxon>
        <taxon>Neoptera</taxon>
        <taxon>Endopterygota</taxon>
        <taxon>Hymenoptera</taxon>
        <taxon>Apocrita</taxon>
        <taxon>Aculeata</taxon>
        <taxon>Apoidea</taxon>
        <taxon>Anthophila</taxon>
        <taxon>Apidae</taxon>
        <taxon>Melipona</taxon>
    </lineage>
</organism>
<gene>
    <name evidence="1" type="ORF">K0M31_014957</name>
</gene>
<accession>A0AA40FGL4</accession>
<reference evidence="1" key="1">
    <citation type="submission" date="2021-10" db="EMBL/GenBank/DDBJ databases">
        <title>Melipona bicolor Genome sequencing and assembly.</title>
        <authorList>
            <person name="Araujo N.S."/>
            <person name="Arias M.C."/>
        </authorList>
    </citation>
    <scope>NUCLEOTIDE SEQUENCE</scope>
    <source>
        <strain evidence="1">USP_2M_L1-L4_2017</strain>
        <tissue evidence="1">Whole body</tissue>
    </source>
</reference>
<evidence type="ECO:0000313" key="1">
    <source>
        <dbReference type="EMBL" id="KAK1118653.1"/>
    </source>
</evidence>
<evidence type="ECO:0000313" key="2">
    <source>
        <dbReference type="Proteomes" id="UP001177670"/>
    </source>
</evidence>
<protein>
    <submittedName>
        <fullName evidence="1">Uncharacterized protein</fullName>
    </submittedName>
</protein>
<comment type="caution">
    <text evidence="1">The sequence shown here is derived from an EMBL/GenBank/DDBJ whole genome shotgun (WGS) entry which is preliminary data.</text>
</comment>
<name>A0AA40FGL4_9HYME</name>
<dbReference type="EMBL" id="JAHYIQ010000042">
    <property type="protein sequence ID" value="KAK1118653.1"/>
    <property type="molecule type" value="Genomic_DNA"/>
</dbReference>
<proteinExistence type="predicted"/>
<dbReference type="Proteomes" id="UP001177670">
    <property type="component" value="Unassembled WGS sequence"/>
</dbReference>